<comment type="caution">
    <text evidence="2">The sequence shown here is derived from an EMBL/GenBank/DDBJ whole genome shotgun (WGS) entry which is preliminary data.</text>
</comment>
<dbReference type="Proteomes" id="UP001201163">
    <property type="component" value="Unassembled WGS sequence"/>
</dbReference>
<accession>A0AAD4L4Y9</accession>
<dbReference type="EMBL" id="JAKELL010000136">
    <property type="protein sequence ID" value="KAH8980420.1"/>
    <property type="molecule type" value="Genomic_DNA"/>
</dbReference>
<proteinExistence type="predicted"/>
<keyword evidence="3" id="KW-1185">Reference proteome</keyword>
<organism evidence="2 3">
    <name type="scientific">Lactarius akahatsu</name>
    <dbReference type="NCBI Taxonomy" id="416441"/>
    <lineage>
        <taxon>Eukaryota</taxon>
        <taxon>Fungi</taxon>
        <taxon>Dikarya</taxon>
        <taxon>Basidiomycota</taxon>
        <taxon>Agaricomycotina</taxon>
        <taxon>Agaricomycetes</taxon>
        <taxon>Russulales</taxon>
        <taxon>Russulaceae</taxon>
        <taxon>Lactarius</taxon>
    </lineage>
</organism>
<protein>
    <submittedName>
        <fullName evidence="2">Uncharacterized protein</fullName>
    </submittedName>
</protein>
<reference evidence="2" key="1">
    <citation type="submission" date="2022-01" db="EMBL/GenBank/DDBJ databases">
        <title>Comparative genomics reveals a dynamic genome evolution in the ectomycorrhizal milk-cap (Lactarius) mushrooms.</title>
        <authorList>
            <consortium name="DOE Joint Genome Institute"/>
            <person name="Lebreton A."/>
            <person name="Tang N."/>
            <person name="Kuo A."/>
            <person name="LaButti K."/>
            <person name="Drula E."/>
            <person name="Barry K."/>
            <person name="Clum A."/>
            <person name="Lipzen A."/>
            <person name="Mousain D."/>
            <person name="Ng V."/>
            <person name="Wang R."/>
            <person name="Wang X."/>
            <person name="Dai Y."/>
            <person name="Henrissat B."/>
            <person name="Grigoriev I.V."/>
            <person name="Guerin-Laguette A."/>
            <person name="Yu F."/>
            <person name="Martin F.M."/>
        </authorList>
    </citation>
    <scope>NUCLEOTIDE SEQUENCE</scope>
    <source>
        <strain evidence="2">QP</strain>
    </source>
</reference>
<gene>
    <name evidence="2" type="ORF">EDB92DRAFT_1974593</name>
</gene>
<feature type="compositionally biased region" description="Basic and acidic residues" evidence="1">
    <location>
        <begin position="127"/>
        <end position="137"/>
    </location>
</feature>
<dbReference type="AlphaFoldDB" id="A0AAD4L4Y9"/>
<evidence type="ECO:0000256" key="1">
    <source>
        <dbReference type="SAM" id="MobiDB-lite"/>
    </source>
</evidence>
<evidence type="ECO:0000313" key="2">
    <source>
        <dbReference type="EMBL" id="KAH8980420.1"/>
    </source>
</evidence>
<sequence>MVAINASRYQYAVRRELRRRQQTQLRRRPDSPAAVVTGGATIAAVTATATADLPIHCLTFLRMGSSLDPIDLDTAPRTINGHAISQGLGSSKDGNMNHISVATAEVAAVASATMAYFRRVPPSSRFGEGKGGRGEREFTDEDDPMMPHRTMPLTI</sequence>
<evidence type="ECO:0000313" key="3">
    <source>
        <dbReference type="Proteomes" id="UP001201163"/>
    </source>
</evidence>
<feature type="region of interest" description="Disordered" evidence="1">
    <location>
        <begin position="122"/>
        <end position="155"/>
    </location>
</feature>
<name>A0AAD4L4Y9_9AGAM</name>